<keyword evidence="2" id="KW-0732">Signal</keyword>
<dbReference type="EMBL" id="JAGPYM010000007">
    <property type="protein sequence ID" value="KAH6892462.1"/>
    <property type="molecule type" value="Genomic_DNA"/>
</dbReference>
<reference evidence="3 4" key="1">
    <citation type="journal article" date="2021" name="Nat. Commun.">
        <title>Genetic determinants of endophytism in the Arabidopsis root mycobiome.</title>
        <authorList>
            <person name="Mesny F."/>
            <person name="Miyauchi S."/>
            <person name="Thiergart T."/>
            <person name="Pickel B."/>
            <person name="Atanasova L."/>
            <person name="Karlsson M."/>
            <person name="Huettel B."/>
            <person name="Barry K.W."/>
            <person name="Haridas S."/>
            <person name="Chen C."/>
            <person name="Bauer D."/>
            <person name="Andreopoulos W."/>
            <person name="Pangilinan J."/>
            <person name="LaButti K."/>
            <person name="Riley R."/>
            <person name="Lipzen A."/>
            <person name="Clum A."/>
            <person name="Drula E."/>
            <person name="Henrissat B."/>
            <person name="Kohler A."/>
            <person name="Grigoriev I.V."/>
            <person name="Martin F.M."/>
            <person name="Hacquard S."/>
        </authorList>
    </citation>
    <scope>NUCLEOTIDE SEQUENCE [LARGE SCALE GENOMIC DNA]</scope>
    <source>
        <strain evidence="3 4">MPI-CAGE-CH-0241</strain>
    </source>
</reference>
<dbReference type="Pfam" id="PF06516">
    <property type="entry name" value="NUP"/>
    <property type="match status" value="1"/>
</dbReference>
<dbReference type="Proteomes" id="UP000777438">
    <property type="component" value="Unassembled WGS sequence"/>
</dbReference>
<comment type="similarity">
    <text evidence="1">Belongs to the NUP family.</text>
</comment>
<sequence length="402" mass="44078">MHLHWCVAGLLLAAGETLAAVRPVQSRTTSRRHSDKIKPKILVVNLFSYEAAIWYEKMPSLLAHNISVPGLSPIYPQVHCVRSGEICQMTTGESEINAAASFSSLLLSPKFDFTSTYFLINGIAGVNPKLGTLGTVAMAKFTVQVALQYELDAREIPENMTTGYVGYGNSMPNEYPTTQYGTEVFELNEALRDIAFDCASRAKLSDAKSAKEYRAKYTSKDKVYVAGAKAPAVVKCDSATSDVYYTGNLLSEAFENTTQMWTNQTKMTYCMTAQEDSAVLASLLRADLAGLADYSRAILMRTASDFDRPPPDTSAYYHFFVAEQGGFEIAIENLYNAGIEIVHHIMNGWEKTFRKGIEPKNYIGDIFGSLGGNPNFGPGSIFKGKGAGKDASLYAALKRRRA</sequence>
<feature type="signal peptide" evidence="2">
    <location>
        <begin position="1"/>
        <end position="19"/>
    </location>
</feature>
<dbReference type="OrthoDB" id="2331083at2759"/>
<evidence type="ECO:0000313" key="3">
    <source>
        <dbReference type="EMBL" id="KAH6892462.1"/>
    </source>
</evidence>
<feature type="chain" id="PRO_5040505524" evidence="2">
    <location>
        <begin position="20"/>
        <end position="402"/>
    </location>
</feature>
<keyword evidence="4" id="KW-1185">Reference proteome</keyword>
<dbReference type="PANTHER" id="PTHR38643">
    <property type="entry name" value="PURINE NUCLEOSIDE PERMEASE C285.05-RELATED"/>
    <property type="match status" value="1"/>
</dbReference>
<evidence type="ECO:0000256" key="1">
    <source>
        <dbReference type="PIRNR" id="PIRNR013171"/>
    </source>
</evidence>
<dbReference type="PANTHER" id="PTHR38643:SF1">
    <property type="entry name" value="PURINE NUCLEOSIDE PERMEASE C285.05-RELATED"/>
    <property type="match status" value="1"/>
</dbReference>
<evidence type="ECO:0000256" key="2">
    <source>
        <dbReference type="SAM" id="SignalP"/>
    </source>
</evidence>
<accession>A0A9P8W896</accession>
<gene>
    <name evidence="3" type="ORF">B0T10DRAFT_294910</name>
</gene>
<dbReference type="InterPro" id="IPR009486">
    <property type="entry name" value="Pur_nuclsid_perm"/>
</dbReference>
<dbReference type="GO" id="GO:0055085">
    <property type="term" value="P:transmembrane transport"/>
    <property type="evidence" value="ECO:0007669"/>
    <property type="project" value="InterPro"/>
</dbReference>
<organism evidence="3 4">
    <name type="scientific">Thelonectria olida</name>
    <dbReference type="NCBI Taxonomy" id="1576542"/>
    <lineage>
        <taxon>Eukaryota</taxon>
        <taxon>Fungi</taxon>
        <taxon>Dikarya</taxon>
        <taxon>Ascomycota</taxon>
        <taxon>Pezizomycotina</taxon>
        <taxon>Sordariomycetes</taxon>
        <taxon>Hypocreomycetidae</taxon>
        <taxon>Hypocreales</taxon>
        <taxon>Nectriaceae</taxon>
        <taxon>Thelonectria</taxon>
    </lineage>
</organism>
<name>A0A9P8W896_9HYPO</name>
<comment type="function">
    <text evidence="1">Nucleoside permease that transports adenosine and guanosine.</text>
</comment>
<dbReference type="PIRSF" id="PIRSF013171">
    <property type="entry name" value="Pur_nuclsid_perm"/>
    <property type="match status" value="1"/>
</dbReference>
<comment type="caution">
    <text evidence="3">The sequence shown here is derived from an EMBL/GenBank/DDBJ whole genome shotgun (WGS) entry which is preliminary data.</text>
</comment>
<proteinExistence type="inferred from homology"/>
<keyword evidence="1" id="KW-0813">Transport</keyword>
<dbReference type="AlphaFoldDB" id="A0A9P8W896"/>
<dbReference type="GO" id="GO:0005783">
    <property type="term" value="C:endoplasmic reticulum"/>
    <property type="evidence" value="ECO:0007669"/>
    <property type="project" value="TreeGrafter"/>
</dbReference>
<evidence type="ECO:0000313" key="4">
    <source>
        <dbReference type="Proteomes" id="UP000777438"/>
    </source>
</evidence>
<protein>
    <submittedName>
        <fullName evidence="3">Purine nucleoside permease</fullName>
    </submittedName>
</protein>